<dbReference type="Pfam" id="PF10067">
    <property type="entry name" value="DUF2306"/>
    <property type="match status" value="1"/>
</dbReference>
<keyword evidence="3" id="KW-1185">Reference proteome</keyword>
<protein>
    <submittedName>
        <fullName evidence="2">DUF2306 domain-containing protein</fullName>
    </submittedName>
</protein>
<evidence type="ECO:0000256" key="1">
    <source>
        <dbReference type="SAM" id="Phobius"/>
    </source>
</evidence>
<feature type="transmembrane region" description="Helical" evidence="1">
    <location>
        <begin position="120"/>
        <end position="141"/>
    </location>
</feature>
<keyword evidence="1" id="KW-0812">Transmembrane</keyword>
<dbReference type="EMBL" id="JABAIA010000003">
    <property type="protein sequence ID" value="NLR67670.1"/>
    <property type="molecule type" value="Genomic_DNA"/>
</dbReference>
<feature type="transmembrane region" description="Helical" evidence="1">
    <location>
        <begin position="153"/>
        <end position="175"/>
    </location>
</feature>
<feature type="transmembrane region" description="Helical" evidence="1">
    <location>
        <begin position="12"/>
        <end position="32"/>
    </location>
</feature>
<proteinExistence type="predicted"/>
<feature type="transmembrane region" description="Helical" evidence="1">
    <location>
        <begin position="187"/>
        <end position="205"/>
    </location>
</feature>
<keyword evidence="1" id="KW-1133">Transmembrane helix</keyword>
<organism evidence="2 3">
    <name type="scientific">Chitinophaga varians</name>
    <dbReference type="NCBI Taxonomy" id="2202339"/>
    <lineage>
        <taxon>Bacteria</taxon>
        <taxon>Pseudomonadati</taxon>
        <taxon>Bacteroidota</taxon>
        <taxon>Chitinophagia</taxon>
        <taxon>Chitinophagales</taxon>
        <taxon>Chitinophagaceae</taxon>
        <taxon>Chitinophaga</taxon>
    </lineage>
</organism>
<dbReference type="InterPro" id="IPR018750">
    <property type="entry name" value="DUF2306_membrane"/>
</dbReference>
<dbReference type="RefSeq" id="WP_168873617.1">
    <property type="nucleotide sequence ID" value="NZ_JABAIA010000003.1"/>
</dbReference>
<dbReference type="Proteomes" id="UP000570474">
    <property type="component" value="Unassembled WGS sequence"/>
</dbReference>
<evidence type="ECO:0000313" key="2">
    <source>
        <dbReference type="EMBL" id="NLR67670.1"/>
    </source>
</evidence>
<feature type="transmembrane region" description="Helical" evidence="1">
    <location>
        <begin position="52"/>
        <end position="69"/>
    </location>
</feature>
<sequence length="208" mass="24086">MNNTIIGKAFTLKDSIFVLLWLGILFITWTFMHGADHYLQFTRETMGKYYSVRYFLIMHITSGGGALLLGPMQFWNRLLANKRLHRIIGYLYLLAILASSLCAVVLAATSAYAINWAYAFSLQIWVSVWITTTGIAFWLALKRRFKEHKDWMIRSYLVTLAFVVSGLILKMPVIYRLGNFEDISPSFFWLGWALPLYGYEMVKAVRLK</sequence>
<comment type="caution">
    <text evidence="2">The sequence shown here is derived from an EMBL/GenBank/DDBJ whole genome shotgun (WGS) entry which is preliminary data.</text>
</comment>
<feature type="transmembrane region" description="Helical" evidence="1">
    <location>
        <begin position="90"/>
        <end position="114"/>
    </location>
</feature>
<name>A0A847RPL9_9BACT</name>
<gene>
    <name evidence="2" type="ORF">HGH92_25420</name>
</gene>
<keyword evidence="1" id="KW-0472">Membrane</keyword>
<evidence type="ECO:0000313" key="3">
    <source>
        <dbReference type="Proteomes" id="UP000570474"/>
    </source>
</evidence>
<dbReference type="AlphaFoldDB" id="A0A847RPL9"/>
<accession>A0A847RPL9</accession>
<reference evidence="2 3" key="1">
    <citation type="submission" date="2020-04" db="EMBL/GenBank/DDBJ databases">
        <authorList>
            <person name="Yin C."/>
        </authorList>
    </citation>
    <scope>NUCLEOTIDE SEQUENCE [LARGE SCALE GENOMIC DNA]</scope>
    <source>
        <strain evidence="2 3">Ae27</strain>
    </source>
</reference>